<dbReference type="SUPFAM" id="SSF50494">
    <property type="entry name" value="Trypsin-like serine proteases"/>
    <property type="match status" value="1"/>
</dbReference>
<proteinExistence type="inferred from homology"/>
<dbReference type="InterPro" id="IPR009003">
    <property type="entry name" value="Peptidase_S1_PA"/>
</dbReference>
<dbReference type="Pfam" id="PF00089">
    <property type="entry name" value="Trypsin"/>
    <property type="match status" value="1"/>
</dbReference>
<feature type="domain" description="Peptidase S1" evidence="13">
    <location>
        <begin position="53"/>
        <end position="297"/>
    </location>
</feature>
<accession>A0AAW1UNW7</accession>
<keyword evidence="5 10" id="KW-0720">Serine protease</keyword>
<dbReference type="EC" id="3.4.21.4" evidence="9"/>
<gene>
    <name evidence="14" type="ORF">WA026_014495</name>
</gene>
<dbReference type="PANTHER" id="PTHR24276">
    <property type="entry name" value="POLYSERASE-RELATED"/>
    <property type="match status" value="1"/>
</dbReference>
<evidence type="ECO:0000256" key="7">
    <source>
        <dbReference type="ARBA" id="ARBA00023157"/>
    </source>
</evidence>
<dbReference type="InterPro" id="IPR001254">
    <property type="entry name" value="Trypsin_dom"/>
</dbReference>
<dbReference type="FunFam" id="2.40.10.10:FF:000068">
    <property type="entry name" value="transmembrane protease serine 2"/>
    <property type="match status" value="1"/>
</dbReference>
<keyword evidence="3" id="KW-0222">Digestion</keyword>
<evidence type="ECO:0000259" key="13">
    <source>
        <dbReference type="PROSITE" id="PS50240"/>
    </source>
</evidence>
<dbReference type="PROSITE" id="PS00134">
    <property type="entry name" value="TRYPSIN_HIS"/>
    <property type="match status" value="1"/>
</dbReference>
<dbReference type="GO" id="GO:0004252">
    <property type="term" value="F:serine-type endopeptidase activity"/>
    <property type="evidence" value="ECO:0007669"/>
    <property type="project" value="UniProtKB-EC"/>
</dbReference>
<protein>
    <recommendedName>
        <fullName evidence="9">trypsin</fullName>
        <ecNumber evidence="9">3.4.21.4</ecNumber>
    </recommendedName>
</protein>
<dbReference type="PANTHER" id="PTHR24276:SF97">
    <property type="entry name" value="GH13245P2-RELATED"/>
    <property type="match status" value="1"/>
</dbReference>
<dbReference type="InterPro" id="IPR001314">
    <property type="entry name" value="Peptidase_S1A"/>
</dbReference>
<dbReference type="EMBL" id="JARQZJ010000067">
    <property type="protein sequence ID" value="KAK9881144.1"/>
    <property type="molecule type" value="Genomic_DNA"/>
</dbReference>
<organism evidence="14 15">
    <name type="scientific">Henosepilachna vigintioctopunctata</name>
    <dbReference type="NCBI Taxonomy" id="420089"/>
    <lineage>
        <taxon>Eukaryota</taxon>
        <taxon>Metazoa</taxon>
        <taxon>Ecdysozoa</taxon>
        <taxon>Arthropoda</taxon>
        <taxon>Hexapoda</taxon>
        <taxon>Insecta</taxon>
        <taxon>Pterygota</taxon>
        <taxon>Neoptera</taxon>
        <taxon>Endopterygota</taxon>
        <taxon>Coleoptera</taxon>
        <taxon>Polyphaga</taxon>
        <taxon>Cucujiformia</taxon>
        <taxon>Coccinelloidea</taxon>
        <taxon>Coccinellidae</taxon>
        <taxon>Epilachninae</taxon>
        <taxon>Epilachnini</taxon>
        <taxon>Henosepilachna</taxon>
    </lineage>
</organism>
<keyword evidence="7" id="KW-1015">Disulfide bond</keyword>
<keyword evidence="11" id="KW-1133">Transmembrane helix</keyword>
<dbReference type="Proteomes" id="UP001431783">
    <property type="component" value="Unassembled WGS sequence"/>
</dbReference>
<evidence type="ECO:0000256" key="1">
    <source>
        <dbReference type="ARBA" id="ARBA00007664"/>
    </source>
</evidence>
<keyword evidence="6" id="KW-0865">Zymogen</keyword>
<evidence type="ECO:0000256" key="12">
    <source>
        <dbReference type="SAM" id="SignalP"/>
    </source>
</evidence>
<feature type="transmembrane region" description="Helical" evidence="11">
    <location>
        <begin position="342"/>
        <end position="361"/>
    </location>
</feature>
<comment type="similarity">
    <text evidence="1">Belongs to the peptidase S1 family.</text>
</comment>
<evidence type="ECO:0000313" key="15">
    <source>
        <dbReference type="Proteomes" id="UP001431783"/>
    </source>
</evidence>
<evidence type="ECO:0000256" key="10">
    <source>
        <dbReference type="RuleBase" id="RU363034"/>
    </source>
</evidence>
<dbReference type="GO" id="GO:0007586">
    <property type="term" value="P:digestion"/>
    <property type="evidence" value="ECO:0007669"/>
    <property type="project" value="UniProtKB-KW"/>
</dbReference>
<evidence type="ECO:0000256" key="5">
    <source>
        <dbReference type="ARBA" id="ARBA00022825"/>
    </source>
</evidence>
<dbReference type="InterPro" id="IPR018114">
    <property type="entry name" value="TRYPSIN_HIS"/>
</dbReference>
<evidence type="ECO:0000313" key="14">
    <source>
        <dbReference type="EMBL" id="KAK9881144.1"/>
    </source>
</evidence>
<keyword evidence="2 10" id="KW-0645">Protease</keyword>
<dbReference type="PROSITE" id="PS00135">
    <property type="entry name" value="TRYPSIN_SER"/>
    <property type="match status" value="1"/>
</dbReference>
<keyword evidence="11" id="KW-0472">Membrane</keyword>
<keyword evidence="4 10" id="KW-0378">Hydrolase</keyword>
<dbReference type="InterPro" id="IPR050430">
    <property type="entry name" value="Peptidase_S1"/>
</dbReference>
<dbReference type="SMART" id="SM00020">
    <property type="entry name" value="Tryp_SPc"/>
    <property type="match status" value="1"/>
</dbReference>
<evidence type="ECO:0000256" key="2">
    <source>
        <dbReference type="ARBA" id="ARBA00022670"/>
    </source>
</evidence>
<evidence type="ECO:0000256" key="4">
    <source>
        <dbReference type="ARBA" id="ARBA00022801"/>
    </source>
</evidence>
<dbReference type="AlphaFoldDB" id="A0AAW1UNW7"/>
<feature type="chain" id="PRO_5043856073" description="trypsin" evidence="12">
    <location>
        <begin position="22"/>
        <end position="362"/>
    </location>
</feature>
<feature type="signal peptide" evidence="12">
    <location>
        <begin position="1"/>
        <end position="21"/>
    </location>
</feature>
<evidence type="ECO:0000256" key="3">
    <source>
        <dbReference type="ARBA" id="ARBA00022757"/>
    </source>
</evidence>
<dbReference type="PROSITE" id="PS50240">
    <property type="entry name" value="TRYPSIN_DOM"/>
    <property type="match status" value="1"/>
</dbReference>
<dbReference type="CDD" id="cd00190">
    <property type="entry name" value="Tryp_SPc"/>
    <property type="match status" value="1"/>
</dbReference>
<dbReference type="InterPro" id="IPR033116">
    <property type="entry name" value="TRYPSIN_SER"/>
</dbReference>
<keyword evidence="11" id="KW-0812">Transmembrane</keyword>
<evidence type="ECO:0000256" key="6">
    <source>
        <dbReference type="ARBA" id="ARBA00023145"/>
    </source>
</evidence>
<dbReference type="Gene3D" id="2.40.10.10">
    <property type="entry name" value="Trypsin-like serine proteases"/>
    <property type="match status" value="1"/>
</dbReference>
<evidence type="ECO:0000256" key="9">
    <source>
        <dbReference type="ARBA" id="ARBA00038868"/>
    </source>
</evidence>
<dbReference type="PRINTS" id="PR00722">
    <property type="entry name" value="CHYMOTRYPSIN"/>
</dbReference>
<name>A0AAW1UNW7_9CUCU</name>
<evidence type="ECO:0000256" key="11">
    <source>
        <dbReference type="SAM" id="Phobius"/>
    </source>
</evidence>
<keyword evidence="15" id="KW-1185">Reference proteome</keyword>
<sequence>MIQRKYLQFLMWFCCLKTGFFLYTNEQATYHPNHSARINRNIGMHHHSMDFKIIGGKDASVKDFPYMVSLQDTFQHICGGTIVSELFILTAAHCVTSKQRIWKIVDPIDLNVVAGQTILDLGDCQLRDVKQLYVHPNYSSVTVKNDVALVLIFEPFKWTTYVNIVKLYTGEQTSFEDYKYCTACGWGVVNEQHPDTGQADLPDMNVLQRVDLPPSSEKACRIYFDKNHNQSTFDETKLCIIQTGGKDTCFGDSGGPLICGGIQYGITSFGIGCAMPHMFGIYVNISAVRDWIFSTMRHPKQQTATRHVKMVEYTRHILPRIENESHLLKNTRNVQDAPKRFSLWKIVVISSWISIAFAMGIS</sequence>
<keyword evidence="12" id="KW-0732">Signal</keyword>
<dbReference type="GO" id="GO:0006508">
    <property type="term" value="P:proteolysis"/>
    <property type="evidence" value="ECO:0007669"/>
    <property type="project" value="UniProtKB-KW"/>
</dbReference>
<comment type="catalytic activity">
    <reaction evidence="8">
        <text>Preferential cleavage: Arg-|-Xaa, Lys-|-Xaa.</text>
        <dbReference type="EC" id="3.4.21.4"/>
    </reaction>
</comment>
<evidence type="ECO:0000256" key="8">
    <source>
        <dbReference type="ARBA" id="ARBA00036320"/>
    </source>
</evidence>
<comment type="caution">
    <text evidence="14">The sequence shown here is derived from an EMBL/GenBank/DDBJ whole genome shotgun (WGS) entry which is preliminary data.</text>
</comment>
<reference evidence="14 15" key="1">
    <citation type="submission" date="2023-03" db="EMBL/GenBank/DDBJ databases">
        <title>Genome insight into feeding habits of ladybird beetles.</title>
        <authorList>
            <person name="Li H.-S."/>
            <person name="Huang Y.-H."/>
            <person name="Pang H."/>
        </authorList>
    </citation>
    <scope>NUCLEOTIDE SEQUENCE [LARGE SCALE GENOMIC DNA]</scope>
    <source>
        <strain evidence="14">SYSU_2023b</strain>
        <tissue evidence="14">Whole body</tissue>
    </source>
</reference>
<dbReference type="InterPro" id="IPR043504">
    <property type="entry name" value="Peptidase_S1_PA_chymotrypsin"/>
</dbReference>